<comment type="caution">
    <text evidence="2">The sequence shown here is derived from an EMBL/GenBank/DDBJ whole genome shotgun (WGS) entry which is preliminary data.</text>
</comment>
<gene>
    <name evidence="2" type="ORF">EA187_17910</name>
</gene>
<proteinExistence type="predicted"/>
<protein>
    <recommendedName>
        <fullName evidence="4">Holin</fullName>
    </recommendedName>
</protein>
<keyword evidence="3" id="KW-1185">Reference proteome</keyword>
<accession>A0ABY0CNJ5</accession>
<evidence type="ECO:0000313" key="3">
    <source>
        <dbReference type="Proteomes" id="UP000282926"/>
    </source>
</evidence>
<dbReference type="Proteomes" id="UP000282926">
    <property type="component" value="Unassembled WGS sequence"/>
</dbReference>
<evidence type="ECO:0000256" key="1">
    <source>
        <dbReference type="SAM" id="Phobius"/>
    </source>
</evidence>
<keyword evidence="1" id="KW-1133">Transmembrane helix</keyword>
<evidence type="ECO:0000313" key="2">
    <source>
        <dbReference type="EMBL" id="RVU41535.1"/>
    </source>
</evidence>
<feature type="transmembrane region" description="Helical" evidence="1">
    <location>
        <begin position="6"/>
        <end position="25"/>
    </location>
</feature>
<reference evidence="2 3" key="1">
    <citation type="submission" date="2019-01" db="EMBL/GenBank/DDBJ databases">
        <title>Lujinxingia litoralis gen. nov., sp. nov. and Lujinxingia sediminis gen. nov., sp. nov., new members in the order Bradymonadales, isolated from coastal sediment.</title>
        <authorList>
            <person name="Li C.-M."/>
        </authorList>
    </citation>
    <scope>NUCLEOTIDE SEQUENCE [LARGE SCALE GENOMIC DNA]</scope>
    <source>
        <strain evidence="2 3">SEH01</strain>
    </source>
</reference>
<dbReference type="EMBL" id="SADD01000015">
    <property type="protein sequence ID" value="RVU41535.1"/>
    <property type="molecule type" value="Genomic_DNA"/>
</dbReference>
<evidence type="ECO:0008006" key="4">
    <source>
        <dbReference type="Google" id="ProtNLM"/>
    </source>
</evidence>
<name>A0ABY0CNJ5_9DELT</name>
<feature type="transmembrane region" description="Helical" evidence="1">
    <location>
        <begin position="69"/>
        <end position="90"/>
    </location>
</feature>
<organism evidence="2 3">
    <name type="scientific">Lujinxingia sediminis</name>
    <dbReference type="NCBI Taxonomy" id="2480984"/>
    <lineage>
        <taxon>Bacteria</taxon>
        <taxon>Deltaproteobacteria</taxon>
        <taxon>Bradymonadales</taxon>
        <taxon>Lujinxingiaceae</taxon>
        <taxon>Lujinxingia</taxon>
    </lineage>
</organism>
<feature type="transmembrane region" description="Helical" evidence="1">
    <location>
        <begin position="37"/>
        <end position="57"/>
    </location>
</feature>
<keyword evidence="1" id="KW-0812">Transmembrane</keyword>
<dbReference type="RefSeq" id="WP_127781143.1">
    <property type="nucleotide sequence ID" value="NZ_SADD01000015.1"/>
</dbReference>
<keyword evidence="1" id="KW-0472">Membrane</keyword>
<sequence>MEQALMMVGVWSAAIYAVIEAVWRVPGVRDHPGWARVQPLMPLVLGGVTGPVVVDALVEQVGWAGEVGVGAAVLVGVGAGALAASGYSANKQTLRGKDRRITGEG</sequence>